<dbReference type="EMBL" id="JAUEDK010000065">
    <property type="protein sequence ID" value="MDN0077379.1"/>
    <property type="molecule type" value="Genomic_DNA"/>
</dbReference>
<organism evidence="2 3">
    <name type="scientific">Crenobacter oryzisoli</name>
    <dbReference type="NCBI Taxonomy" id="3056844"/>
    <lineage>
        <taxon>Bacteria</taxon>
        <taxon>Pseudomonadati</taxon>
        <taxon>Pseudomonadota</taxon>
        <taxon>Betaproteobacteria</taxon>
        <taxon>Neisseriales</taxon>
        <taxon>Neisseriaceae</taxon>
        <taxon>Crenobacter</taxon>
    </lineage>
</organism>
<dbReference type="RefSeq" id="WP_289832019.1">
    <property type="nucleotide sequence ID" value="NZ_JAUEDK010000065.1"/>
</dbReference>
<keyword evidence="3" id="KW-1185">Reference proteome</keyword>
<evidence type="ECO:0000256" key="1">
    <source>
        <dbReference type="SAM" id="Phobius"/>
    </source>
</evidence>
<comment type="caution">
    <text evidence="2">The sequence shown here is derived from an EMBL/GenBank/DDBJ whole genome shotgun (WGS) entry which is preliminary data.</text>
</comment>
<dbReference type="InterPro" id="IPR021494">
    <property type="entry name" value="DUF3149"/>
</dbReference>
<gene>
    <name evidence="2" type="ORF">QU481_21355</name>
</gene>
<dbReference type="Pfam" id="PF11346">
    <property type="entry name" value="DUF3149"/>
    <property type="match status" value="1"/>
</dbReference>
<keyword evidence="1" id="KW-0472">Membrane</keyword>
<feature type="transmembrane region" description="Helical" evidence="1">
    <location>
        <begin position="12"/>
        <end position="35"/>
    </location>
</feature>
<evidence type="ECO:0000313" key="2">
    <source>
        <dbReference type="EMBL" id="MDN0077379.1"/>
    </source>
</evidence>
<dbReference type="Proteomes" id="UP001168540">
    <property type="component" value="Unassembled WGS sequence"/>
</dbReference>
<protein>
    <submittedName>
        <fullName evidence="2">DUF3149 domain-containing protein</fullName>
    </submittedName>
</protein>
<accession>A0ABT7XV19</accession>
<proteinExistence type="predicted"/>
<evidence type="ECO:0000313" key="3">
    <source>
        <dbReference type="Proteomes" id="UP001168540"/>
    </source>
</evidence>
<sequence length="46" mass="5136">MELWKELLSSDVGLLSLIVIVLTIVVVGTCVAIFIRKVRSEPRLPE</sequence>
<name>A0ABT7XV19_9NEIS</name>
<keyword evidence="1" id="KW-0812">Transmembrane</keyword>
<keyword evidence="1" id="KW-1133">Transmembrane helix</keyword>
<reference evidence="2" key="1">
    <citation type="submission" date="2023-06" db="EMBL/GenBank/DDBJ databases">
        <authorList>
            <person name="Zhang S."/>
        </authorList>
    </citation>
    <scope>NUCLEOTIDE SEQUENCE</scope>
    <source>
        <strain evidence="2">SG2303</strain>
    </source>
</reference>